<dbReference type="Pfam" id="PF22398">
    <property type="entry name" value="DUF6978"/>
    <property type="match status" value="1"/>
</dbReference>
<dbReference type="InterPro" id="IPR053916">
    <property type="entry name" value="DUF6978"/>
</dbReference>
<evidence type="ECO:0000313" key="2">
    <source>
        <dbReference type="Proteomes" id="UP001303587"/>
    </source>
</evidence>
<reference evidence="1 2" key="1">
    <citation type="submission" date="2023-07" db="EMBL/GenBank/DDBJ databases">
        <title>Closed genoem sequence of Methanosarcinaceae archaeon Ac7.</title>
        <authorList>
            <person name="Poehlein A."/>
            <person name="Protasov E."/>
            <person name="Platt K."/>
            <person name="Reeh H."/>
            <person name="Daniel R."/>
            <person name="Brune A."/>
        </authorList>
    </citation>
    <scope>NUCLEOTIDE SEQUENCE [LARGE SCALE GENOMIC DNA]</scope>
    <source>
        <strain evidence="1 2">Ac7</strain>
    </source>
</reference>
<keyword evidence="2" id="KW-1185">Reference proteome</keyword>
<dbReference type="AlphaFoldDB" id="A0AA96V2Q2"/>
<protein>
    <submittedName>
        <fullName evidence="1">Uncharacterized protein</fullName>
    </submittedName>
</protein>
<name>A0AA96V2Q2_9EURY</name>
<dbReference type="Proteomes" id="UP001303587">
    <property type="component" value="Chromosome"/>
</dbReference>
<sequence length="142" mass="16501">MTLTDEEANHLIKMDKMYVGNKVYPFPERLSIPLCSTDRKVEFILDIAAGNVKLSKSKFQNRVYKNIVLMRIDLDGNPHRNPNGEIIPCPHLHCYKEGCVDRWATPLPKIFTGPSDPFKTLQEFMNHCHIILKPEFENEFEK</sequence>
<dbReference type="GeneID" id="89229482"/>
<gene>
    <name evidence="1" type="ORF">MsAc7_03620</name>
</gene>
<evidence type="ECO:0000313" key="1">
    <source>
        <dbReference type="EMBL" id="WNY24835.1"/>
    </source>
</evidence>
<proteinExistence type="predicted"/>
<accession>A0AA96V2Q2</accession>
<dbReference type="EMBL" id="CP131060">
    <property type="protein sequence ID" value="WNY24835.1"/>
    <property type="molecule type" value="Genomic_DNA"/>
</dbReference>
<dbReference type="RefSeq" id="WP_338102900.1">
    <property type="nucleotide sequence ID" value="NZ_CP131060.1"/>
</dbReference>
<organism evidence="1 2">
    <name type="scientific">Methanolapillus millepedarum</name>
    <dbReference type="NCBI Taxonomy" id="3028296"/>
    <lineage>
        <taxon>Archaea</taxon>
        <taxon>Methanobacteriati</taxon>
        <taxon>Methanobacteriota</taxon>
        <taxon>Stenosarchaea group</taxon>
        <taxon>Methanomicrobia</taxon>
        <taxon>Methanosarcinales</taxon>
        <taxon>Methanosarcinaceae</taxon>
        <taxon>Methanolapillus</taxon>
    </lineage>
</organism>